<reference evidence="7 8" key="1">
    <citation type="submission" date="2018-04" db="EMBL/GenBank/DDBJ databases">
        <authorList>
            <person name="Zhang X."/>
            <person name="Yuan J."/>
            <person name="Li F."/>
            <person name="Xiang J."/>
        </authorList>
    </citation>
    <scope>NUCLEOTIDE SEQUENCE [LARGE SCALE GENOMIC DNA]</scope>
    <source>
        <tissue evidence="7">Muscle</tissue>
    </source>
</reference>
<proteinExistence type="predicted"/>
<dbReference type="AlphaFoldDB" id="A0A3R7QCQ6"/>
<feature type="compositionally biased region" description="Basic residues" evidence="5">
    <location>
        <begin position="174"/>
        <end position="184"/>
    </location>
</feature>
<feature type="compositionally biased region" description="Basic and acidic residues" evidence="5">
    <location>
        <begin position="264"/>
        <end position="275"/>
    </location>
</feature>
<feature type="compositionally biased region" description="Basic and acidic residues" evidence="5">
    <location>
        <begin position="315"/>
        <end position="325"/>
    </location>
</feature>
<dbReference type="GO" id="GO:0030246">
    <property type="term" value="F:carbohydrate binding"/>
    <property type="evidence" value="ECO:0007669"/>
    <property type="project" value="UniProtKB-KW"/>
</dbReference>
<dbReference type="Proteomes" id="UP000283509">
    <property type="component" value="Unassembled WGS sequence"/>
</dbReference>
<comment type="caution">
    <text evidence="7">The sequence shown here is derived from an EMBL/GenBank/DDBJ whole genome shotgun (WGS) entry which is preliminary data.</text>
</comment>
<sequence length="336" mass="38254">MLPEDRSISDGQLQCHLSNGTLALPTSEEENEYLLSIVKPFEGLCAPTNVRKLWLGATDAEEEGVWRRDGDGAPMEYNKFYPPAPNGGVVGNCLVMRSDGAWEDDICDERNKKCTACFYRVSDYLRLRGLCFDNSHQRRFQVVGYLWGKLMYRGFYSLLIYRDPTNTWVTTPRQPHRRHPRLRHAQALPARAPPLDPPADHLRPSRGRGGRAEPLAMPRRPVHVPERRVHRPQPPLQPHDGLPRRERRGGLQLRPPAEGLPEAPHAHPPGDEGRPASHAPPRRLQVQRHRRDQDDSHHRVLAVADVAGPQTHLQEPARREQEGHHLQGRHGQNMDP</sequence>
<dbReference type="PANTHER" id="PTHR22799:SF1">
    <property type="entry name" value="C-TYPE LECTIN DOMAIN FAMILY 11 MEMBER A"/>
    <property type="match status" value="1"/>
</dbReference>
<dbReference type="PROSITE" id="PS50041">
    <property type="entry name" value="C_TYPE_LECTIN_2"/>
    <property type="match status" value="1"/>
</dbReference>
<dbReference type="Gene3D" id="3.10.100.10">
    <property type="entry name" value="Mannose-Binding Protein A, subunit A"/>
    <property type="match status" value="1"/>
</dbReference>
<keyword evidence="8" id="KW-1185">Reference proteome</keyword>
<dbReference type="Pfam" id="PF00059">
    <property type="entry name" value="Lectin_C"/>
    <property type="match status" value="1"/>
</dbReference>
<dbReference type="InterPro" id="IPR016187">
    <property type="entry name" value="CTDL_fold"/>
</dbReference>
<gene>
    <name evidence="7" type="ORF">C7M84_006868</name>
</gene>
<evidence type="ECO:0000259" key="6">
    <source>
        <dbReference type="PROSITE" id="PS50041"/>
    </source>
</evidence>
<dbReference type="GO" id="GO:0008083">
    <property type="term" value="F:growth factor activity"/>
    <property type="evidence" value="ECO:0007669"/>
    <property type="project" value="TreeGrafter"/>
</dbReference>
<reference evidence="7 8" key="2">
    <citation type="submission" date="2019-01" db="EMBL/GenBank/DDBJ databases">
        <title>The decoding of complex shrimp genome reveals the adaptation for benthos swimmer, frequently molting mechanism and breeding impact on genome.</title>
        <authorList>
            <person name="Sun Y."/>
            <person name="Gao Y."/>
            <person name="Yu Y."/>
        </authorList>
    </citation>
    <scope>NUCLEOTIDE SEQUENCE [LARGE SCALE GENOMIC DNA]</scope>
    <source>
        <tissue evidence="7">Muscle</tissue>
    </source>
</reference>
<dbReference type="SUPFAM" id="SSF56436">
    <property type="entry name" value="C-type lectin-like"/>
    <property type="match status" value="1"/>
</dbReference>
<feature type="region of interest" description="Disordered" evidence="5">
    <location>
        <begin position="170"/>
        <end position="336"/>
    </location>
</feature>
<accession>A0A3R7QCQ6</accession>
<protein>
    <submittedName>
        <fullName evidence="7">Putative pulmonary surfactant-associated protein A-like</fullName>
    </submittedName>
</protein>
<dbReference type="InterPro" id="IPR051663">
    <property type="entry name" value="CLec_Tetranectin-domain"/>
</dbReference>
<feature type="domain" description="C-type lectin" evidence="6">
    <location>
        <begin position="1"/>
        <end position="110"/>
    </location>
</feature>
<dbReference type="InterPro" id="IPR016186">
    <property type="entry name" value="C-type_lectin-like/link_sf"/>
</dbReference>
<evidence type="ECO:0000313" key="7">
    <source>
        <dbReference type="EMBL" id="ROT74624.1"/>
    </source>
</evidence>
<evidence type="ECO:0000256" key="4">
    <source>
        <dbReference type="ARBA" id="ARBA00022734"/>
    </source>
</evidence>
<dbReference type="GO" id="GO:0005615">
    <property type="term" value="C:extracellular space"/>
    <property type="evidence" value="ECO:0007669"/>
    <property type="project" value="TreeGrafter"/>
</dbReference>
<dbReference type="PANTHER" id="PTHR22799">
    <property type="entry name" value="TETRANECTIN-RELATED"/>
    <property type="match status" value="1"/>
</dbReference>
<name>A0A3R7QCQ6_PENVA</name>
<organism evidence="7 8">
    <name type="scientific">Penaeus vannamei</name>
    <name type="common">Whiteleg shrimp</name>
    <name type="synonym">Litopenaeus vannamei</name>
    <dbReference type="NCBI Taxonomy" id="6689"/>
    <lineage>
        <taxon>Eukaryota</taxon>
        <taxon>Metazoa</taxon>
        <taxon>Ecdysozoa</taxon>
        <taxon>Arthropoda</taxon>
        <taxon>Crustacea</taxon>
        <taxon>Multicrustacea</taxon>
        <taxon>Malacostraca</taxon>
        <taxon>Eumalacostraca</taxon>
        <taxon>Eucarida</taxon>
        <taxon>Decapoda</taxon>
        <taxon>Dendrobranchiata</taxon>
        <taxon>Penaeoidea</taxon>
        <taxon>Penaeidae</taxon>
        <taxon>Penaeus</taxon>
    </lineage>
</organism>
<keyword evidence="4" id="KW-0430">Lectin</keyword>
<evidence type="ECO:0000313" key="8">
    <source>
        <dbReference type="Proteomes" id="UP000283509"/>
    </source>
</evidence>
<evidence type="ECO:0000256" key="3">
    <source>
        <dbReference type="ARBA" id="ARBA00022729"/>
    </source>
</evidence>
<dbReference type="EMBL" id="QCYY01001873">
    <property type="protein sequence ID" value="ROT74624.1"/>
    <property type="molecule type" value="Genomic_DNA"/>
</dbReference>
<evidence type="ECO:0000256" key="2">
    <source>
        <dbReference type="ARBA" id="ARBA00022525"/>
    </source>
</evidence>
<keyword evidence="2" id="KW-0964">Secreted</keyword>
<comment type="subcellular location">
    <subcellularLocation>
        <location evidence="1">Secreted</location>
    </subcellularLocation>
</comment>
<evidence type="ECO:0000256" key="1">
    <source>
        <dbReference type="ARBA" id="ARBA00004613"/>
    </source>
</evidence>
<evidence type="ECO:0000256" key="5">
    <source>
        <dbReference type="SAM" id="MobiDB-lite"/>
    </source>
</evidence>
<keyword evidence="3" id="KW-0732">Signal</keyword>
<dbReference type="InterPro" id="IPR001304">
    <property type="entry name" value="C-type_lectin-like"/>
</dbReference>